<dbReference type="GO" id="GO:0032454">
    <property type="term" value="F:histone H3K9 demethylase activity"/>
    <property type="evidence" value="ECO:0007669"/>
    <property type="project" value="TreeGrafter"/>
</dbReference>
<dbReference type="InterPro" id="IPR003347">
    <property type="entry name" value="JmjC_dom"/>
</dbReference>
<dbReference type="SUPFAM" id="SSF51197">
    <property type="entry name" value="Clavaminate synthase-like"/>
    <property type="match status" value="1"/>
</dbReference>
<feature type="compositionally biased region" description="Polar residues" evidence="1">
    <location>
        <begin position="1"/>
        <end position="11"/>
    </location>
</feature>
<feature type="compositionally biased region" description="Basic and acidic residues" evidence="1">
    <location>
        <begin position="966"/>
        <end position="977"/>
    </location>
</feature>
<feature type="domain" description="JmjN" evidence="2">
    <location>
        <begin position="87"/>
        <end position="128"/>
    </location>
</feature>
<feature type="region of interest" description="Disordered" evidence="1">
    <location>
        <begin position="966"/>
        <end position="985"/>
    </location>
</feature>
<dbReference type="PANTHER" id="PTHR10694:SF7">
    <property type="entry name" value="[HISTONE H3]-TRIMETHYL-L-LYSINE(9) DEMETHYLASE"/>
    <property type="match status" value="1"/>
</dbReference>
<dbReference type="PROSITE" id="PS51183">
    <property type="entry name" value="JMJN"/>
    <property type="match status" value="1"/>
</dbReference>
<dbReference type="GO" id="GO:0005634">
    <property type="term" value="C:nucleus"/>
    <property type="evidence" value="ECO:0007669"/>
    <property type="project" value="TreeGrafter"/>
</dbReference>
<dbReference type="Gene3D" id="2.60.120.650">
    <property type="entry name" value="Cupin"/>
    <property type="match status" value="2"/>
</dbReference>
<proteinExistence type="predicted"/>
<dbReference type="Proteomes" id="UP000187283">
    <property type="component" value="Unassembled WGS sequence"/>
</dbReference>
<dbReference type="EMBL" id="LSSN01000297">
    <property type="protein sequence ID" value="OMJ24679.1"/>
    <property type="molecule type" value="Genomic_DNA"/>
</dbReference>
<evidence type="ECO:0000259" key="2">
    <source>
        <dbReference type="PROSITE" id="PS51183"/>
    </source>
</evidence>
<organism evidence="4 5">
    <name type="scientific">Smittium culicis</name>
    <dbReference type="NCBI Taxonomy" id="133412"/>
    <lineage>
        <taxon>Eukaryota</taxon>
        <taxon>Fungi</taxon>
        <taxon>Fungi incertae sedis</taxon>
        <taxon>Zoopagomycota</taxon>
        <taxon>Kickxellomycotina</taxon>
        <taxon>Harpellomycetes</taxon>
        <taxon>Harpellales</taxon>
        <taxon>Legeriomycetaceae</taxon>
        <taxon>Smittium</taxon>
    </lineage>
</organism>
<feature type="region of interest" description="Disordered" evidence="1">
    <location>
        <begin position="285"/>
        <end position="335"/>
    </location>
</feature>
<keyword evidence="5" id="KW-1185">Reference proteome</keyword>
<evidence type="ECO:0000259" key="3">
    <source>
        <dbReference type="PROSITE" id="PS51184"/>
    </source>
</evidence>
<sequence length="1163" mass="130585">MDRLNSDSATQLRIHPPPAYNSENLISPSNEQIDAFAPLSLDGSNVSDKRKLKPKKVNKINYNSYDIETPTLCGRPIKFHFFPESEIPVFTPDYDQFIDFNSFVKAIEPFGINSGLVKVVPPKQWRIELEDKISSFNSQSTNSNQHPQTCSSTRSPTNAHKYSNKHSNSSPIHTSKNTLNLNYTLSSPNDFMNSNQIHSPLPENPINTSTNTFKNNCDSNNSSNITPVNNNGALAALFKNDNFPAFRPIVQHFDGSRGVYRQFNVEYFFKNLNLSKFLLLSEQPGKKRPNIGAERLPLSSKPKNNKKNPSIPQPINVSKDPLSVTESSHSNIDPNFNLNESSFQEGIVVDYKNGKISLSEKSSKTLLSTPPNDKSKNKLLKPDVSFQSVFDLPDESTPISEKLLSHYRDVERTYWKNLLIEAPMYGADVPGSIFPPVSDFPHWNIRNLNSILSRVKVGISGVTQPYLYLGMWKSTFSWHLEDMDLYSINYIHFGASKAWFSIPRKDFNRFQLVAQGAFASDYKKCKEFLRHKAFHLSPNYLASQGIKVNRVVHNAGEFMITFPYGYHSGYNLGFNLAESTNFALDRWIEIGKKADFCKCIPDSVKINMDEWFGDKPKNPPSIPYVSPPSKPTINIVYKQKKRDSSGFSPLQPNPISTIDLIVSKRTKFSLSNHIPFLDIPPNTCSICFNYITNCLPQYKNLLLSNNTSVTRYKCASCFFKQEKPLCTFCGTSGGLLFPLSTHNLTRNRRSSRRISEFSKRPHFAHLHCSKVVKECYLNYTVYPKDISSPSPDSTNKLNYNNSTELSKSSIYANERKIEYDTNILSDVPLRQLLPKNGDSFTRNDLKLIRNSKINSITIKIPKFENTKNFSYNFNSIDSSYASSDNSSANSIKSIAPKNTIIDAASPDLSISTPLIDKVKPVDGYLGGLGYSIDGIEDSLSIKYAGNCSYCKPLDIDCISSSEGNTHDENYNSSDEHSNAINDESENTGEINDGVYLICATDGCKQKIHPTCAAMYYLQNRSVISSKRNVEKNLNHPINLSDSANLLSSRGPQNLIPQTILSEFTSNHTLYSLTDGSTTRNIIGSNNSQTACYPNYQPIAPRPTSVNLDSIIPSVYINNNTDKLAPLYLNNSSNDNSILLENNRFSNLASPKSNLELYCINHTL</sequence>
<feature type="region of interest" description="Disordered" evidence="1">
    <location>
        <begin position="137"/>
        <end position="179"/>
    </location>
</feature>
<feature type="region of interest" description="Disordered" evidence="1">
    <location>
        <begin position="1"/>
        <end position="23"/>
    </location>
</feature>
<dbReference type="GO" id="GO:0010468">
    <property type="term" value="P:regulation of gene expression"/>
    <property type="evidence" value="ECO:0007669"/>
    <property type="project" value="TreeGrafter"/>
</dbReference>
<evidence type="ECO:0000313" key="5">
    <source>
        <dbReference type="Proteomes" id="UP000187283"/>
    </source>
</evidence>
<feature type="compositionally biased region" description="Polar residues" evidence="1">
    <location>
        <begin position="146"/>
        <end position="179"/>
    </location>
</feature>
<accession>A0A1R1YCQ2</accession>
<evidence type="ECO:0000256" key="1">
    <source>
        <dbReference type="SAM" id="MobiDB-lite"/>
    </source>
</evidence>
<dbReference type="AlphaFoldDB" id="A0A1R1YCQ2"/>
<reference evidence="4 5" key="1">
    <citation type="submission" date="2017-01" db="EMBL/GenBank/DDBJ databases">
        <authorList>
            <person name="Mah S.A."/>
            <person name="Swanson W.J."/>
            <person name="Moy G.W."/>
            <person name="Vacquier V.D."/>
        </authorList>
    </citation>
    <scope>NUCLEOTIDE SEQUENCE [LARGE SCALE GENOMIC DNA]</scope>
    <source>
        <strain evidence="4 5">GSMNP</strain>
    </source>
</reference>
<dbReference type="OrthoDB" id="9547406at2759"/>
<dbReference type="GO" id="GO:0051864">
    <property type="term" value="F:histone H3K36 demethylase activity"/>
    <property type="evidence" value="ECO:0007669"/>
    <property type="project" value="TreeGrafter"/>
</dbReference>
<feature type="domain" description="JmjC" evidence="3">
    <location>
        <begin position="437"/>
        <end position="599"/>
    </location>
</feature>
<dbReference type="STRING" id="133412.A0A1R1YCQ2"/>
<dbReference type="Pfam" id="PF02375">
    <property type="entry name" value="JmjN"/>
    <property type="match status" value="1"/>
</dbReference>
<dbReference type="Pfam" id="PF02373">
    <property type="entry name" value="JmjC"/>
    <property type="match status" value="1"/>
</dbReference>
<feature type="compositionally biased region" description="Low complexity" evidence="1">
    <location>
        <begin position="299"/>
        <end position="316"/>
    </location>
</feature>
<feature type="compositionally biased region" description="Polar residues" evidence="1">
    <location>
        <begin position="324"/>
        <end position="335"/>
    </location>
</feature>
<dbReference type="PROSITE" id="PS51184">
    <property type="entry name" value="JMJC"/>
    <property type="match status" value="1"/>
</dbReference>
<gene>
    <name evidence="4" type="ORF">AYI70_g1414</name>
</gene>
<dbReference type="InterPro" id="IPR003349">
    <property type="entry name" value="JmjN"/>
</dbReference>
<dbReference type="SMART" id="SM00545">
    <property type="entry name" value="JmjN"/>
    <property type="match status" value="1"/>
</dbReference>
<comment type="caution">
    <text evidence="4">The sequence shown here is derived from an EMBL/GenBank/DDBJ whole genome shotgun (WGS) entry which is preliminary data.</text>
</comment>
<protein>
    <submittedName>
        <fullName evidence="4">DNA damage-responsive transcriptional repressor RPH1</fullName>
    </submittedName>
</protein>
<name>A0A1R1YCQ2_9FUNG</name>
<dbReference type="GO" id="GO:0000785">
    <property type="term" value="C:chromatin"/>
    <property type="evidence" value="ECO:0007669"/>
    <property type="project" value="TreeGrafter"/>
</dbReference>
<dbReference type="SMART" id="SM00558">
    <property type="entry name" value="JmjC"/>
    <property type="match status" value="1"/>
</dbReference>
<evidence type="ECO:0000313" key="4">
    <source>
        <dbReference type="EMBL" id="OMJ24679.1"/>
    </source>
</evidence>
<dbReference type="PANTHER" id="PTHR10694">
    <property type="entry name" value="LYSINE-SPECIFIC DEMETHYLASE"/>
    <property type="match status" value="1"/>
</dbReference>